<dbReference type="PANTHER" id="PTHR34709">
    <property type="entry name" value="OS10G0396666 PROTEIN"/>
    <property type="match status" value="1"/>
</dbReference>
<evidence type="ECO:0000259" key="1">
    <source>
        <dbReference type="Pfam" id="PF00646"/>
    </source>
</evidence>
<dbReference type="AlphaFoldDB" id="A0AAD8RZ10"/>
<organism evidence="2 3">
    <name type="scientific">Lolium multiflorum</name>
    <name type="common">Italian ryegrass</name>
    <name type="synonym">Lolium perenne subsp. multiflorum</name>
    <dbReference type="NCBI Taxonomy" id="4521"/>
    <lineage>
        <taxon>Eukaryota</taxon>
        <taxon>Viridiplantae</taxon>
        <taxon>Streptophyta</taxon>
        <taxon>Embryophyta</taxon>
        <taxon>Tracheophyta</taxon>
        <taxon>Spermatophyta</taxon>
        <taxon>Magnoliopsida</taxon>
        <taxon>Liliopsida</taxon>
        <taxon>Poales</taxon>
        <taxon>Poaceae</taxon>
        <taxon>BOP clade</taxon>
        <taxon>Pooideae</taxon>
        <taxon>Poodae</taxon>
        <taxon>Poeae</taxon>
        <taxon>Poeae Chloroplast Group 2 (Poeae type)</taxon>
        <taxon>Loliodinae</taxon>
        <taxon>Loliinae</taxon>
        <taxon>Lolium</taxon>
    </lineage>
</organism>
<feature type="domain" description="F-box" evidence="1">
    <location>
        <begin position="22"/>
        <end position="60"/>
    </location>
</feature>
<reference evidence="2" key="1">
    <citation type="submission" date="2023-07" db="EMBL/GenBank/DDBJ databases">
        <title>A chromosome-level genome assembly of Lolium multiflorum.</title>
        <authorList>
            <person name="Chen Y."/>
            <person name="Copetti D."/>
            <person name="Kolliker R."/>
            <person name="Studer B."/>
        </authorList>
    </citation>
    <scope>NUCLEOTIDE SEQUENCE</scope>
    <source>
        <strain evidence="2">02402/16</strain>
        <tissue evidence="2">Leaf</tissue>
    </source>
</reference>
<evidence type="ECO:0000313" key="2">
    <source>
        <dbReference type="EMBL" id="KAK1642161.1"/>
    </source>
</evidence>
<dbReference type="Proteomes" id="UP001231189">
    <property type="component" value="Unassembled WGS sequence"/>
</dbReference>
<dbReference type="InterPro" id="IPR036047">
    <property type="entry name" value="F-box-like_dom_sf"/>
</dbReference>
<dbReference type="PANTHER" id="PTHR34709:SF61">
    <property type="entry name" value="OS07G0229100 PROTEIN"/>
    <property type="match status" value="1"/>
</dbReference>
<dbReference type="InterPro" id="IPR055312">
    <property type="entry name" value="FBL15-like"/>
</dbReference>
<evidence type="ECO:0000313" key="3">
    <source>
        <dbReference type="Proteomes" id="UP001231189"/>
    </source>
</evidence>
<accession>A0AAD8RZ10</accession>
<comment type="caution">
    <text evidence="2">The sequence shown here is derived from an EMBL/GenBank/DDBJ whole genome shotgun (WGS) entry which is preliminary data.</text>
</comment>
<gene>
    <name evidence="2" type="ORF">QYE76_059966</name>
</gene>
<keyword evidence="3" id="KW-1185">Reference proteome</keyword>
<dbReference type="EMBL" id="JAUUTY010000004">
    <property type="protein sequence ID" value="KAK1642161.1"/>
    <property type="molecule type" value="Genomic_DNA"/>
</dbReference>
<feature type="non-terminal residue" evidence="2">
    <location>
        <position position="250"/>
    </location>
</feature>
<name>A0AAD8RZ10_LOLMU</name>
<sequence>MEHSDGEIAAVQRRLPACEDRLSALPADILIHILLKLHDAAAAARTSILSRHWRRLWALLPELCFHFHPATGRQGIRAALESLEAPVLRRLAVQVIGVTPDSVAAWLPVAAARLSGDLQLTNENATAIRLDLGYLALAVPPLSVFARLTDLYLACVDLRGPCLLGDAVSSPRCPALRKLTVHSALGLANFAIRSDSLLEIELKDLHPEGEGALGLGSFTILSKSLLQVQLMNLLGMQQLTVFAPALQVLN</sequence>
<dbReference type="Pfam" id="PF00646">
    <property type="entry name" value="F-box"/>
    <property type="match status" value="1"/>
</dbReference>
<dbReference type="SUPFAM" id="SSF81383">
    <property type="entry name" value="F-box domain"/>
    <property type="match status" value="1"/>
</dbReference>
<proteinExistence type="predicted"/>
<protein>
    <recommendedName>
        <fullName evidence="1">F-box domain-containing protein</fullName>
    </recommendedName>
</protein>
<dbReference type="InterPro" id="IPR001810">
    <property type="entry name" value="F-box_dom"/>
</dbReference>